<evidence type="ECO:0000313" key="2">
    <source>
        <dbReference type="Proteomes" id="UP000224460"/>
    </source>
</evidence>
<evidence type="ECO:0000313" key="1">
    <source>
        <dbReference type="EMBL" id="PHV71934.1"/>
    </source>
</evidence>
<keyword evidence="2" id="KW-1185">Reference proteome</keyword>
<proteinExistence type="predicted"/>
<reference evidence="1" key="1">
    <citation type="submission" date="2017-10" db="EMBL/GenBank/DDBJ databases">
        <title>Genome sequence of cellulolytic Lachnospiraceae bacterium XHS1971 isolated from hotspring sediment.</title>
        <authorList>
            <person name="Vasudevan G."/>
            <person name="Joshi A.J."/>
            <person name="Hivarkar S."/>
            <person name="Lanjekar V.B."/>
            <person name="Dhakephalkar P.K."/>
            <person name="Dagar S."/>
        </authorList>
    </citation>
    <scope>NUCLEOTIDE SEQUENCE</scope>
    <source>
        <strain evidence="1">XHS1971</strain>
    </source>
</reference>
<comment type="caution">
    <text evidence="1">The sequence shown here is derived from an EMBL/GenBank/DDBJ whole genome shotgun (WGS) entry which is preliminary data.</text>
</comment>
<organism evidence="1 2">
    <name type="scientific">Sporanaerobium hydrogeniformans</name>
    <dbReference type="NCBI Taxonomy" id="3072179"/>
    <lineage>
        <taxon>Bacteria</taxon>
        <taxon>Bacillati</taxon>
        <taxon>Bacillota</taxon>
        <taxon>Clostridia</taxon>
        <taxon>Lachnospirales</taxon>
        <taxon>Lachnospiraceae</taxon>
        <taxon>Sporanaerobium</taxon>
    </lineage>
</organism>
<gene>
    <name evidence="1" type="ORF">CS063_00200</name>
</gene>
<dbReference type="Proteomes" id="UP000224460">
    <property type="component" value="Unassembled WGS sequence"/>
</dbReference>
<name>A0AC61DFH5_9FIRM</name>
<protein>
    <submittedName>
        <fullName evidence="1">Uncharacterized protein</fullName>
    </submittedName>
</protein>
<sequence length="465" mass="53749">MKKMVRLKNTRHTLELVVLLLVGGVLLVVLSFLQTQMETEKEVKTELVEQNAGKEQTIEAFYAPLDVEEEESDSAVTDLFVLQFPLAEDWNTEPFSSGFVPNEGLGKELVKEYGYKLFIQGLKQDNPYVQWYSAYRLIEFYNSGFREEIMIHLAELQQETPYEEVRAASRFAINVLSNQPEEESRLIRTKEGLLVFTRFFETQLGGGQKVYLVKDNKLSELFVWKDEEHLVGVKHIVLSQDSKYAWIGLQGKEKFYSYIISLQETKYPYYATSQTLFSNDGEQDVELSALNEKWRNISSKISFEDPQQGILEGKWTEEGTLELAYKEQHYTYLPETKELKEGYKVEWDANYDYIAFVKGLEKQGVHVVQKAHYFSSVFTTMREELEIGKESILVYEYASTKEMEKISQAINPLGTRLGDKLISSTRNTHLYKKGRLIVLYYGASKEIMGYLKKELGEQFAGNPSI</sequence>
<accession>A0AC61DFH5</accession>
<dbReference type="EMBL" id="PEDL01000001">
    <property type="protein sequence ID" value="PHV71934.1"/>
    <property type="molecule type" value="Genomic_DNA"/>
</dbReference>